<protein>
    <submittedName>
        <fullName evidence="4">Thiazole tautomerase TenI</fullName>
    </submittedName>
</protein>
<feature type="domain" description="Thiamine phosphate synthase/TenI" evidence="3">
    <location>
        <begin position="9"/>
        <end position="183"/>
    </location>
</feature>
<dbReference type="GO" id="GO:0009228">
    <property type="term" value="P:thiamine biosynthetic process"/>
    <property type="evidence" value="ECO:0007669"/>
    <property type="project" value="UniProtKB-KW"/>
</dbReference>
<accession>A0A559IZS3</accession>
<evidence type="ECO:0000256" key="2">
    <source>
        <dbReference type="ARBA" id="ARBA00022977"/>
    </source>
</evidence>
<dbReference type="GO" id="GO:0004789">
    <property type="term" value="F:thiamine-phosphate diphosphorylase activity"/>
    <property type="evidence" value="ECO:0007669"/>
    <property type="project" value="TreeGrafter"/>
</dbReference>
<dbReference type="SUPFAM" id="SSF51391">
    <property type="entry name" value="Thiamin phosphate synthase"/>
    <property type="match status" value="1"/>
</dbReference>
<dbReference type="OrthoDB" id="9815348at2"/>
<proteinExistence type="predicted"/>
<comment type="caution">
    <text evidence="4">The sequence shown here is derived from an EMBL/GenBank/DDBJ whole genome shotgun (WGS) entry which is preliminary data.</text>
</comment>
<name>A0A559IZS3_9BACL</name>
<keyword evidence="2" id="KW-0784">Thiamine biosynthesis</keyword>
<dbReference type="Gene3D" id="3.20.20.70">
    <property type="entry name" value="Aldolase class I"/>
    <property type="match status" value="1"/>
</dbReference>
<dbReference type="PANTHER" id="PTHR20857:SF22">
    <property type="entry name" value="THIAZOLE TAUTOMERASE"/>
    <property type="match status" value="1"/>
</dbReference>
<dbReference type="InterPro" id="IPR036206">
    <property type="entry name" value="ThiamineP_synth_sf"/>
</dbReference>
<dbReference type="InterPro" id="IPR013785">
    <property type="entry name" value="Aldolase_TIM"/>
</dbReference>
<dbReference type="GO" id="GO:0005737">
    <property type="term" value="C:cytoplasm"/>
    <property type="evidence" value="ECO:0007669"/>
    <property type="project" value="TreeGrafter"/>
</dbReference>
<dbReference type="CDD" id="cd00564">
    <property type="entry name" value="TMP_TenI"/>
    <property type="match status" value="1"/>
</dbReference>
<comment type="pathway">
    <text evidence="1">Cofactor biosynthesis; thiamine diphosphate biosynthesis.</text>
</comment>
<evidence type="ECO:0000313" key="5">
    <source>
        <dbReference type="Proteomes" id="UP000318102"/>
    </source>
</evidence>
<dbReference type="EMBL" id="VNJK01000001">
    <property type="protein sequence ID" value="TVX93107.1"/>
    <property type="molecule type" value="Genomic_DNA"/>
</dbReference>
<dbReference type="AlphaFoldDB" id="A0A559IZS3"/>
<dbReference type="InterPro" id="IPR022998">
    <property type="entry name" value="ThiamineP_synth_TenI"/>
</dbReference>
<dbReference type="Proteomes" id="UP000318102">
    <property type="component" value="Unassembled WGS sequence"/>
</dbReference>
<reference evidence="4 5" key="1">
    <citation type="submission" date="2019-07" db="EMBL/GenBank/DDBJ databases">
        <authorList>
            <person name="Kim J."/>
        </authorList>
    </citation>
    <scope>NUCLEOTIDE SEQUENCE [LARGE SCALE GENOMIC DNA]</scope>
    <source>
        <strain evidence="4 5">N4</strain>
    </source>
</reference>
<keyword evidence="5" id="KW-1185">Reference proteome</keyword>
<evidence type="ECO:0000313" key="4">
    <source>
        <dbReference type="EMBL" id="TVX93107.1"/>
    </source>
</evidence>
<evidence type="ECO:0000259" key="3">
    <source>
        <dbReference type="Pfam" id="PF02581"/>
    </source>
</evidence>
<organism evidence="4 5">
    <name type="scientific">Paenibacillus agilis</name>
    <dbReference type="NCBI Taxonomy" id="3020863"/>
    <lineage>
        <taxon>Bacteria</taxon>
        <taxon>Bacillati</taxon>
        <taxon>Bacillota</taxon>
        <taxon>Bacilli</taxon>
        <taxon>Bacillales</taxon>
        <taxon>Paenibacillaceae</taxon>
        <taxon>Paenibacillus</taxon>
    </lineage>
</organism>
<dbReference type="PANTHER" id="PTHR20857">
    <property type="entry name" value="THIAMINE-PHOSPHATE PYROPHOSPHORYLASE"/>
    <property type="match status" value="1"/>
</dbReference>
<dbReference type="Pfam" id="PF02581">
    <property type="entry name" value="TMP-TENI"/>
    <property type="match status" value="1"/>
</dbReference>
<sequence length="216" mass="23678">MMIVPWLHVITPPVQKVDEVIRIAIEIADNVDFIHLRQKEWSARKLWEVIASCRHSGIPTQKWIINDRCDVAASTQVKGVQLAYHSLPCRVVRRMYPQLSVGVSVHNENEAAIAEQDGADYLLYGHLFETSCKSGVPGRGLGGLQACREVVDVPIIAIGGITPNHIMKVVLAGGSGVAVMSGIWNAESPGLAARAYREAVLSSAQYAVHERSYSRE</sequence>
<evidence type="ECO:0000256" key="1">
    <source>
        <dbReference type="ARBA" id="ARBA00004948"/>
    </source>
</evidence>
<dbReference type="RefSeq" id="WP_144989266.1">
    <property type="nucleotide sequence ID" value="NZ_VNJK01000001.1"/>
</dbReference>
<gene>
    <name evidence="4" type="ORF">FPZ44_08560</name>
</gene>